<comment type="caution">
    <text evidence="1">The sequence shown here is derived from an EMBL/GenBank/DDBJ whole genome shotgun (WGS) entry which is preliminary data.</text>
</comment>
<accession>A0A1J4J913</accession>
<dbReference type="GeneID" id="94847632"/>
<dbReference type="Proteomes" id="UP000179807">
    <property type="component" value="Unassembled WGS sequence"/>
</dbReference>
<protein>
    <submittedName>
        <fullName evidence="1">Uncharacterized protein</fullName>
    </submittedName>
</protein>
<sequence length="1613" mass="184518">MSFSQLRSGTSLLSTIFPTLSFNGLKFASERNEGFCEKILLKNNKFIFKDFVVQISDYELEGAEIKVALNGKHCEIYIEHAKCKIQILSGEQADLSNNPEINLDINFENLEFDLYKNDEKLFSVSSENSYIKFKPKVSLEASFPSCNVFYQNSIILNNSNFKLLYDYQLSSINCISDYVELFFGSKSFLQMISSFNLFIGNLQVTFSIEQCEIFFNKDTKITCFNFIFTKAPERFLIKSSKCILNLSSYRFSIKSFEINNKKVSIQDVEILNNHFEVKLLKNNENFINSTLDNPTTIKINFCPFEVTLSMNRFQDFTTSFVRNSLVNFVLSLASEKILTLDFLNIKLNLEIDKDYVFHYESNFNFTIQPDITLFGSTNMTYLFNNNPFICQNQIFQYVKKRQNNYFNANILLSPLNFHLSIDEIFPFFNLLVSISNLIKVLFIRGCNVLTIDMQGIHFYFGQSVIGMNERTSFIDVSIMNQPLMFKMSNKEISFSASPVITVKYYNILTAFWDTIIEPFNVSLNFCFSAVKKHIFAIIESQISMNLSVNFLSSLVKMIEKPTAPKMPYAFISNYTDNTIVIAEPKGSQMTIASMSTIPYGFNVFFYIGEERPTKLTIDLITSQTFIKNNIFVNIELKEGIKNIYFMQIWSIENKLGVDINVFMKVKKNVNLLMKLRHNEIHGLPKTATYASNFLAAVACNTTISPPSSPRSSSSSAPKNTSSGIIPDHNNVFIPKKYKAINYLLKGPNVDSDCLIFLGKNPINKVKIMTFLPRYEFENHLPIPISLTIHHCRASITEYFNDYETKPCLFPYDISQLFELSITIGDKVSKPTTINFKEISKLAEFPISFEKCYFRLHVSVSSLQIYKFQLFVPTIIFNLSSLSFLINKQLVQKAKTYSLPLFSHKDCPAIFICDENNPEIEIPATSFSEKIPITSSLLTESHDLLLKMKTKEDIFTPVRTIHQKKTGFSNILYLHDMITVKNNSTYKFSLSLVGSITLYFEPGLVAPISVINQEGIYQMEIEGYQTIERIYLTYPTNTVLRFSPSFQSFQSINNQNEIFIKMNTITNEKGQMIVEFSNASIESAPYLIINNTKHMIYAQHTQKWLPMEILPYSSNIFAFDDPFSKMFVVLTIEGKSIRAYFSRPLRNSLFPFKIAGERLRMSVKALPSGKRAVIIHNDIQVQKIDYSIKVEIPQTIISLLSAHSSQFLTLYTTKTSIQVVTENQDYKVSFTTKAIQVEEDGELVPQNIVISSVSDTIPFINVEIVASKLDISHISSFSATVNKICVQLTNSFLIEFAKFLRESQITNLNLHNRFIKDQPVFATSISISPILLSVFLRRDLNETISIAQDSILQLFTIPSLSNCTFTGVQLNNTSSTVKSIINFVRKIYSNSISHFISCATSQQEQKDRISYPHSQFLSLSLSNDDSLSHDKKASKDNIDVVLEIKDFPSIEDKALINIDNNLVPMNFQYIKDEDQVRNSFAQNAPNRIGYRKLFLLNRIETTDSKVYNDASILLKKKKGCILYYFHSILTANQYAFVFEDTFDVIDISTNQILFSTPLIAIHDAVSERADLKIIMNSEKAKQAPKSFVFKFDSPNTTETMVNEIISHKVQFTNK</sequence>
<evidence type="ECO:0000313" key="1">
    <source>
        <dbReference type="EMBL" id="OHS93901.1"/>
    </source>
</evidence>
<dbReference type="EMBL" id="MLAK01001369">
    <property type="protein sequence ID" value="OHS93901.1"/>
    <property type="molecule type" value="Genomic_DNA"/>
</dbReference>
<proteinExistence type="predicted"/>
<reference evidence="1" key="1">
    <citation type="submission" date="2016-10" db="EMBL/GenBank/DDBJ databases">
        <authorList>
            <person name="Benchimol M."/>
            <person name="Almeida L.G."/>
            <person name="Vasconcelos A.T."/>
            <person name="Perreira-Neves A."/>
            <person name="Rosa I.A."/>
            <person name="Tasca T."/>
            <person name="Bogo M.R."/>
            <person name="de Souza W."/>
        </authorList>
    </citation>
    <scope>NUCLEOTIDE SEQUENCE [LARGE SCALE GENOMIC DNA]</scope>
    <source>
        <strain evidence="1">K</strain>
    </source>
</reference>
<evidence type="ECO:0000313" key="2">
    <source>
        <dbReference type="Proteomes" id="UP000179807"/>
    </source>
</evidence>
<name>A0A1J4J913_9EUKA</name>
<dbReference type="VEuPathDB" id="TrichDB:TRFO_39963"/>
<dbReference type="RefSeq" id="XP_068347038.1">
    <property type="nucleotide sequence ID" value="XM_068512928.1"/>
</dbReference>
<organism evidence="1 2">
    <name type="scientific">Tritrichomonas foetus</name>
    <dbReference type="NCBI Taxonomy" id="1144522"/>
    <lineage>
        <taxon>Eukaryota</taxon>
        <taxon>Metamonada</taxon>
        <taxon>Parabasalia</taxon>
        <taxon>Tritrichomonadida</taxon>
        <taxon>Tritrichomonadidae</taxon>
        <taxon>Tritrichomonas</taxon>
    </lineage>
</organism>
<keyword evidence="2" id="KW-1185">Reference proteome</keyword>
<gene>
    <name evidence="1" type="ORF">TRFO_39963</name>
</gene>